<protein>
    <submittedName>
        <fullName evidence="2">DUF1801 domain-containing protein</fullName>
    </submittedName>
</protein>
<evidence type="ECO:0000313" key="3">
    <source>
        <dbReference type="Proteomes" id="UP001429745"/>
    </source>
</evidence>
<comment type="caution">
    <text evidence="2">The sequence shown here is derived from an EMBL/GenBank/DDBJ whole genome shotgun (WGS) entry which is preliminary data.</text>
</comment>
<dbReference type="Gene3D" id="3.90.1150.200">
    <property type="match status" value="1"/>
</dbReference>
<accession>A0ABX1KCY8</accession>
<reference evidence="2 3" key="1">
    <citation type="submission" date="2020-04" db="EMBL/GenBank/DDBJ databases">
        <title>CFH 90308 Microbacterium sp.</title>
        <authorList>
            <person name="Nie G."/>
            <person name="Ming H."/>
            <person name="Xia T."/>
        </authorList>
    </citation>
    <scope>NUCLEOTIDE SEQUENCE [LARGE SCALE GENOMIC DNA]</scope>
    <source>
        <strain evidence="2 3">CFH 90308</strain>
    </source>
</reference>
<organism evidence="2 3">
    <name type="scientific">Microbacterium salsuginis</name>
    <dbReference type="NCBI Taxonomy" id="2722803"/>
    <lineage>
        <taxon>Bacteria</taxon>
        <taxon>Bacillati</taxon>
        <taxon>Actinomycetota</taxon>
        <taxon>Actinomycetes</taxon>
        <taxon>Micrococcales</taxon>
        <taxon>Microbacteriaceae</taxon>
        <taxon>Microbacterium</taxon>
    </lineage>
</organism>
<dbReference type="EMBL" id="JABACI010000002">
    <property type="protein sequence ID" value="NLP83843.1"/>
    <property type="molecule type" value="Genomic_DNA"/>
</dbReference>
<dbReference type="SUPFAM" id="SSF159888">
    <property type="entry name" value="YdhG-like"/>
    <property type="match status" value="1"/>
</dbReference>
<evidence type="ECO:0000313" key="2">
    <source>
        <dbReference type="EMBL" id="NLP83843.1"/>
    </source>
</evidence>
<gene>
    <name evidence="2" type="ORF">HF576_08290</name>
</gene>
<dbReference type="Proteomes" id="UP001429745">
    <property type="component" value="Unassembled WGS sequence"/>
</dbReference>
<dbReference type="Pfam" id="PF08818">
    <property type="entry name" value="DUF1801"/>
    <property type="match status" value="1"/>
</dbReference>
<feature type="domain" description="YdhG-like" evidence="1">
    <location>
        <begin position="21"/>
        <end position="113"/>
    </location>
</feature>
<sequence>MTATKASTPDEFFAALPYDTRVELERLRAIIRRAAPQAAEVLGYGIPTYRVSGKPLVSLGVAAKHLSLYVMDTDFTRTHAERLGAYDASGGAIRFTLASQLPAEFVEWVVSQRLNDLGAA</sequence>
<dbReference type="RefSeq" id="WP_168912335.1">
    <property type="nucleotide sequence ID" value="NZ_JABACI010000002.1"/>
</dbReference>
<dbReference type="InterPro" id="IPR014922">
    <property type="entry name" value="YdhG-like"/>
</dbReference>
<proteinExistence type="predicted"/>
<name>A0ABX1KCY8_9MICO</name>
<keyword evidence="3" id="KW-1185">Reference proteome</keyword>
<evidence type="ECO:0000259" key="1">
    <source>
        <dbReference type="Pfam" id="PF08818"/>
    </source>
</evidence>